<feature type="domain" description="Glycosyl transferase family 1" evidence="1">
    <location>
        <begin position="215"/>
        <end position="371"/>
    </location>
</feature>
<gene>
    <name evidence="3" type="ORF">PaecuDRAFT_1536</name>
</gene>
<evidence type="ECO:0000259" key="1">
    <source>
        <dbReference type="Pfam" id="PF00534"/>
    </source>
</evidence>
<evidence type="ECO:0000313" key="4">
    <source>
        <dbReference type="Proteomes" id="UP000005387"/>
    </source>
</evidence>
<dbReference type="AlphaFoldDB" id="E0I7B2"/>
<evidence type="ECO:0000259" key="2">
    <source>
        <dbReference type="Pfam" id="PF13439"/>
    </source>
</evidence>
<dbReference type="CDD" id="cd03823">
    <property type="entry name" value="GT4_ExpE7-like"/>
    <property type="match status" value="1"/>
</dbReference>
<feature type="domain" description="Glycosyltransferase subfamily 4-like N-terminal" evidence="2">
    <location>
        <begin position="18"/>
        <end position="204"/>
    </location>
</feature>
<keyword evidence="4" id="KW-1185">Reference proteome</keyword>
<dbReference type="PANTHER" id="PTHR45947:SF13">
    <property type="entry name" value="TRANSFERASE"/>
    <property type="match status" value="1"/>
</dbReference>
<dbReference type="InterPro" id="IPR050194">
    <property type="entry name" value="Glycosyltransferase_grp1"/>
</dbReference>
<reference evidence="3 4" key="1">
    <citation type="submission" date="2010-07" db="EMBL/GenBank/DDBJ databases">
        <title>The draft genome of Paenibacillus curdlanolyticus YK9.</title>
        <authorList>
            <consortium name="US DOE Joint Genome Institute (JGI-PGF)"/>
            <person name="Lucas S."/>
            <person name="Copeland A."/>
            <person name="Lapidus A."/>
            <person name="Cheng J.-F."/>
            <person name="Bruce D."/>
            <person name="Goodwin L."/>
            <person name="Pitluck S."/>
            <person name="Land M.L."/>
            <person name="Hauser L."/>
            <person name="Chang Y.-J."/>
            <person name="Jeffries C."/>
            <person name="Anderson I.J."/>
            <person name="Johnson E."/>
            <person name="Loganathan U."/>
            <person name="Mulhopadhyay B."/>
            <person name="Kyrpides N."/>
            <person name="Woyke T.J."/>
        </authorList>
    </citation>
    <scope>NUCLEOTIDE SEQUENCE [LARGE SCALE GENOMIC DNA]</scope>
    <source>
        <strain evidence="3 4">YK9</strain>
    </source>
</reference>
<dbReference type="InterPro" id="IPR028098">
    <property type="entry name" value="Glyco_trans_4-like_N"/>
</dbReference>
<protein>
    <submittedName>
        <fullName evidence="3">Glycosyl transferase group 1</fullName>
    </submittedName>
</protein>
<evidence type="ECO:0000313" key="3">
    <source>
        <dbReference type="EMBL" id="EFM11928.1"/>
    </source>
</evidence>
<dbReference type="STRING" id="717606.PaecuDRAFT_1536"/>
<dbReference type="OrthoDB" id="9814612at2"/>
<dbReference type="GO" id="GO:0016757">
    <property type="term" value="F:glycosyltransferase activity"/>
    <property type="evidence" value="ECO:0007669"/>
    <property type="project" value="InterPro"/>
</dbReference>
<dbReference type="EMBL" id="AEDD01000003">
    <property type="protein sequence ID" value="EFM11928.1"/>
    <property type="molecule type" value="Genomic_DNA"/>
</dbReference>
<keyword evidence="3" id="KW-0808">Transferase</keyword>
<dbReference type="InterPro" id="IPR001296">
    <property type="entry name" value="Glyco_trans_1"/>
</dbReference>
<accession>E0I7B2</accession>
<name>E0I7B2_9BACL</name>
<proteinExistence type="predicted"/>
<sequence length="400" mass="45641">MGKLAIAVAHSLYPPTIIGGAEISTQILAETLNRAYTVKVLTVGNHNDKRIQHDVLNGVDVLKLPYSNLYWYGDTQLKKNAINKIRWRLNDIYNSNQYRYAKQLLEENKVQLLHTQNLPGLSLSLWKAARDLHIPIVHTLRDFSLIDPINMKLYSLFYQNVAKRFSHYVDAIIGISNDVLDTHLKQGYFKNAKSYVVNNVVESDELTCRLFENKATNENSKASLVLGYFGQISAIKGIDYLIQAVKELDNSIVSELRIFGEGPELQPLKELAKTDQRIVFYGKVDRSRILTEMSKVDASFVPSVWKEPFGRVIIESYLVGTPVFGSRIGGIPEVIFEPDFFCFEPGDVNGIKSSIQAYYQKNEKERQELTKAVNAYSKNFNTDMLLERHNEIYNQLLHVN</sequence>
<dbReference type="Gene3D" id="3.40.50.2000">
    <property type="entry name" value="Glycogen Phosphorylase B"/>
    <property type="match status" value="2"/>
</dbReference>
<dbReference type="SUPFAM" id="SSF53756">
    <property type="entry name" value="UDP-Glycosyltransferase/glycogen phosphorylase"/>
    <property type="match status" value="1"/>
</dbReference>
<dbReference type="RefSeq" id="WP_006037547.1">
    <property type="nucleotide sequence ID" value="NZ_AEDD01000003.1"/>
</dbReference>
<dbReference type="eggNOG" id="COG0438">
    <property type="taxonomic scope" value="Bacteria"/>
</dbReference>
<dbReference type="PANTHER" id="PTHR45947">
    <property type="entry name" value="SULFOQUINOVOSYL TRANSFERASE SQD2"/>
    <property type="match status" value="1"/>
</dbReference>
<organism evidence="3 4">
    <name type="scientific">Paenibacillus curdlanolyticus YK9</name>
    <dbReference type="NCBI Taxonomy" id="717606"/>
    <lineage>
        <taxon>Bacteria</taxon>
        <taxon>Bacillati</taxon>
        <taxon>Bacillota</taxon>
        <taxon>Bacilli</taxon>
        <taxon>Bacillales</taxon>
        <taxon>Paenibacillaceae</taxon>
        <taxon>Paenibacillus</taxon>
    </lineage>
</organism>
<dbReference type="Pfam" id="PF13439">
    <property type="entry name" value="Glyco_transf_4"/>
    <property type="match status" value="1"/>
</dbReference>
<dbReference type="Pfam" id="PF00534">
    <property type="entry name" value="Glycos_transf_1"/>
    <property type="match status" value="1"/>
</dbReference>
<dbReference type="Proteomes" id="UP000005387">
    <property type="component" value="Unassembled WGS sequence"/>
</dbReference>